<dbReference type="Proteomes" id="UP000324022">
    <property type="component" value="Unassembled WGS sequence"/>
</dbReference>
<feature type="signal peptide" evidence="1">
    <location>
        <begin position="1"/>
        <end position="27"/>
    </location>
</feature>
<dbReference type="OrthoDB" id="10433556at2759"/>
<protein>
    <submittedName>
        <fullName evidence="2">Uncharacterized protein</fullName>
    </submittedName>
</protein>
<reference evidence="2 3" key="1">
    <citation type="submission" date="2018-03" db="EMBL/GenBank/DDBJ databases">
        <authorList>
            <person name="Guldener U."/>
        </authorList>
    </citation>
    <scope>NUCLEOTIDE SEQUENCE [LARGE SCALE GENOMIC DNA]</scope>
    <source>
        <strain evidence="2 3">NBRC100155</strain>
    </source>
</reference>
<keyword evidence="1" id="KW-0732">Signal</keyword>
<proteinExistence type="predicted"/>
<evidence type="ECO:0000313" key="3">
    <source>
        <dbReference type="Proteomes" id="UP000324022"/>
    </source>
</evidence>
<accession>A0A5C3EGS7</accession>
<feature type="chain" id="PRO_5022890849" evidence="1">
    <location>
        <begin position="28"/>
        <end position="291"/>
    </location>
</feature>
<evidence type="ECO:0000313" key="2">
    <source>
        <dbReference type="EMBL" id="SPO29275.1"/>
    </source>
</evidence>
<evidence type="ECO:0000256" key="1">
    <source>
        <dbReference type="SAM" id="SignalP"/>
    </source>
</evidence>
<organism evidence="2 3">
    <name type="scientific">Ustilago trichophora</name>
    <dbReference type="NCBI Taxonomy" id="86804"/>
    <lineage>
        <taxon>Eukaryota</taxon>
        <taxon>Fungi</taxon>
        <taxon>Dikarya</taxon>
        <taxon>Basidiomycota</taxon>
        <taxon>Ustilaginomycotina</taxon>
        <taxon>Ustilaginomycetes</taxon>
        <taxon>Ustilaginales</taxon>
        <taxon>Ustilaginaceae</taxon>
        <taxon>Ustilago</taxon>
    </lineage>
</organism>
<keyword evidence="3" id="KW-1185">Reference proteome</keyword>
<name>A0A5C3EGS7_9BASI</name>
<dbReference type="EMBL" id="OOIN01000027">
    <property type="protein sequence ID" value="SPO29275.1"/>
    <property type="molecule type" value="Genomic_DNA"/>
</dbReference>
<gene>
    <name evidence="2" type="ORF">UTRI_06224</name>
</gene>
<dbReference type="AlphaFoldDB" id="A0A5C3EGS7"/>
<sequence length="291" mass="32321">MLSPIQTFQGRTGVLATLAALFLSALAVGPNDHYFGEPASVNNLVQSASAMGSAPLTVSHQEHAFRPPDFDQNIFWNSFGSTSNAGGESFPSQVPPEIAGTSNAGSEAFTSHIPPPMPIERQSSPLRQDLVLEEPLVRVPALGEMAVPEAELYHLKRTLQNRLLRAHIPYVSLKTKDVLEEVRHLHLSILQEQLQRQVDSKHTVFLGHSLDPRIRYYAIPIFRDSVKETLIERARTALVGWAFMAVDLIGEPRMRWIHYGLLEVKGRKAFAENLAKISNAHKLSDVLKRIG</sequence>